<dbReference type="AlphaFoldDB" id="A0A0J0YSN5"/>
<name>A0A0J0YSN5_9NEIS</name>
<dbReference type="Pfam" id="PF04351">
    <property type="entry name" value="PilP"/>
    <property type="match status" value="1"/>
</dbReference>
<proteinExistence type="predicted"/>
<dbReference type="RefSeq" id="WP_047760727.1">
    <property type="nucleotide sequence ID" value="NZ_CP091510.1"/>
</dbReference>
<dbReference type="EMBL" id="JTDO01000005">
    <property type="protein sequence ID" value="KLT73175.1"/>
    <property type="molecule type" value="Genomic_DNA"/>
</dbReference>
<keyword evidence="2" id="KW-1185">Reference proteome</keyword>
<dbReference type="Proteomes" id="UP000036027">
    <property type="component" value="Unassembled WGS sequence"/>
</dbReference>
<reference evidence="1 2" key="1">
    <citation type="submission" date="2014-11" db="EMBL/GenBank/DDBJ databases">
        <title>Genome of a novel goose pathogen.</title>
        <authorList>
            <person name="Hansen C.M."/>
            <person name="Hueffer K."/>
            <person name="Choi S.C."/>
        </authorList>
    </citation>
    <scope>NUCLEOTIDE SEQUENCE [LARGE SCALE GENOMIC DNA]</scope>
    <source>
        <strain evidence="1 2">KH1503</strain>
    </source>
</reference>
<protein>
    <submittedName>
        <fullName evidence="1">Pilin assembly protein</fullName>
    </submittedName>
</protein>
<gene>
    <name evidence="1" type="ORF">PL75_04530</name>
</gene>
<evidence type="ECO:0000313" key="2">
    <source>
        <dbReference type="Proteomes" id="UP000036027"/>
    </source>
</evidence>
<organism evidence="1 2">
    <name type="scientific">Neisseria arctica</name>
    <dbReference type="NCBI Taxonomy" id="1470200"/>
    <lineage>
        <taxon>Bacteria</taxon>
        <taxon>Pseudomonadati</taxon>
        <taxon>Pseudomonadota</taxon>
        <taxon>Betaproteobacteria</taxon>
        <taxon>Neisseriales</taxon>
        <taxon>Neisseriaceae</taxon>
        <taxon>Neisseria</taxon>
    </lineage>
</organism>
<dbReference type="STRING" id="1470200.PL75_04530"/>
<dbReference type="PATRIC" id="fig|1470200.3.peg.2059"/>
<sequence>MKIKLLLPCFIILTACSPKHEDLHQWMEDTQKQAKASIRPFEAPTVNPPQPYNPPTYTGLNAFDSKRLNAANQGTNAPNTNRPKEVLEAFSLENLRYVGRLTKNGSTSGFVEADGHVYTVRPGNYIGQNFGKIQSIREDKITIVEVVEDTYGNWTFRNAELPLSSTSDNNANQTNN</sequence>
<dbReference type="OrthoDB" id="5296580at2"/>
<dbReference type="Gene3D" id="2.30.30.830">
    <property type="match status" value="1"/>
</dbReference>
<comment type="caution">
    <text evidence="1">The sequence shown here is derived from an EMBL/GenBank/DDBJ whole genome shotgun (WGS) entry which is preliminary data.</text>
</comment>
<dbReference type="PIRSF" id="PIRSF016481">
    <property type="entry name" value="Pilus_assembly_PilP"/>
    <property type="match status" value="1"/>
</dbReference>
<evidence type="ECO:0000313" key="1">
    <source>
        <dbReference type="EMBL" id="KLT73175.1"/>
    </source>
</evidence>
<dbReference type="PROSITE" id="PS51257">
    <property type="entry name" value="PROKAR_LIPOPROTEIN"/>
    <property type="match status" value="1"/>
</dbReference>
<accession>A0A0J0YSN5</accession>
<dbReference type="InterPro" id="IPR007446">
    <property type="entry name" value="PilP"/>
</dbReference>